<dbReference type="EMBL" id="JAQQXP010000001">
    <property type="protein sequence ID" value="MDC8830823.1"/>
    <property type="molecule type" value="Genomic_DNA"/>
</dbReference>
<dbReference type="InterPro" id="IPR037021">
    <property type="entry name" value="RnfH_sf"/>
</dbReference>
<evidence type="ECO:0000313" key="5">
    <source>
        <dbReference type="Proteomes" id="UP001218788"/>
    </source>
</evidence>
<sequence>MDNPINVEVAYATPEKQSLIELTVPAGSTAEQAIMASGVIDIHPEIDLTDAKVGIWNRVCKPSTEVQEGDRIEVYRPLIADPKEVRKRRAEKAKQEGRADKVTGGRPNQPKGSSPKSV</sequence>
<dbReference type="HAMAP" id="MF_00460">
    <property type="entry name" value="UPF0125_RnfH"/>
    <property type="match status" value="1"/>
</dbReference>
<dbReference type="Proteomes" id="UP001218788">
    <property type="component" value="Unassembled WGS sequence"/>
</dbReference>
<proteinExistence type="inferred from homology"/>
<dbReference type="NCBIfam" id="NF002490">
    <property type="entry name" value="PRK01777.1"/>
    <property type="match status" value="1"/>
</dbReference>
<keyword evidence="5" id="KW-1185">Reference proteome</keyword>
<evidence type="ECO:0000256" key="3">
    <source>
        <dbReference type="SAM" id="MobiDB-lite"/>
    </source>
</evidence>
<dbReference type="InterPro" id="IPR016155">
    <property type="entry name" value="Mopterin_synth/thiamin_S_b"/>
</dbReference>
<organism evidence="4 5">
    <name type="scientific">Alteromonas gilva</name>
    <dbReference type="NCBI Taxonomy" id="2987522"/>
    <lineage>
        <taxon>Bacteria</taxon>
        <taxon>Pseudomonadati</taxon>
        <taxon>Pseudomonadota</taxon>
        <taxon>Gammaproteobacteria</taxon>
        <taxon>Alteromonadales</taxon>
        <taxon>Alteromonadaceae</taxon>
        <taxon>Alteromonas/Salinimonas group</taxon>
        <taxon>Alteromonas</taxon>
    </lineage>
</organism>
<evidence type="ECO:0000313" key="4">
    <source>
        <dbReference type="EMBL" id="MDC8830823.1"/>
    </source>
</evidence>
<dbReference type="RefSeq" id="WP_273639745.1">
    <property type="nucleotide sequence ID" value="NZ_JAQQXP010000001.1"/>
</dbReference>
<dbReference type="Gene3D" id="3.10.20.280">
    <property type="entry name" value="RnfH-like"/>
    <property type="match status" value="1"/>
</dbReference>
<reference evidence="4 5" key="1">
    <citation type="submission" date="2022-10" db="EMBL/GenBank/DDBJ databases">
        <title>Alteromonas sp. chi3 Genome sequencing.</title>
        <authorList>
            <person name="Park S."/>
        </authorList>
    </citation>
    <scope>NUCLEOTIDE SEQUENCE [LARGE SCALE GENOMIC DNA]</scope>
    <source>
        <strain evidence="5">chi3</strain>
    </source>
</reference>
<comment type="caution">
    <text evidence="4">The sequence shown here is derived from an EMBL/GenBank/DDBJ whole genome shotgun (WGS) entry which is preliminary data.</text>
</comment>
<dbReference type="SUPFAM" id="SSF54285">
    <property type="entry name" value="MoaD/ThiS"/>
    <property type="match status" value="1"/>
</dbReference>
<dbReference type="Pfam" id="PF03658">
    <property type="entry name" value="Ub-RnfH"/>
    <property type="match status" value="1"/>
</dbReference>
<name>A0ABT5L195_9ALTE</name>
<evidence type="ECO:0000256" key="2">
    <source>
        <dbReference type="HAMAP-Rule" id="MF_00460"/>
    </source>
</evidence>
<comment type="similarity">
    <text evidence="1 2">Belongs to the UPF0125 (RnfH) family.</text>
</comment>
<gene>
    <name evidence="4" type="ORF">OIK42_08625</name>
</gene>
<feature type="region of interest" description="Disordered" evidence="3">
    <location>
        <begin position="83"/>
        <end position="118"/>
    </location>
</feature>
<dbReference type="PANTHER" id="PTHR37483">
    <property type="entry name" value="UPF0125 PROTEIN RATB"/>
    <property type="match status" value="1"/>
</dbReference>
<feature type="compositionally biased region" description="Basic and acidic residues" evidence="3">
    <location>
        <begin position="92"/>
        <end position="103"/>
    </location>
</feature>
<dbReference type="PANTHER" id="PTHR37483:SF1">
    <property type="entry name" value="UPF0125 PROTEIN RATB"/>
    <property type="match status" value="1"/>
</dbReference>
<protein>
    <recommendedName>
        <fullName evidence="2">UPF0125 protein OIK42_08625</fullName>
    </recommendedName>
</protein>
<dbReference type="InterPro" id="IPR005346">
    <property type="entry name" value="RnfH"/>
</dbReference>
<accession>A0ABT5L195</accession>
<evidence type="ECO:0000256" key="1">
    <source>
        <dbReference type="ARBA" id="ARBA00010645"/>
    </source>
</evidence>